<dbReference type="VEuPathDB" id="FungiDB:PYU1_G001921"/>
<keyword evidence="3" id="KW-0106">Calcium</keyword>
<evidence type="ECO:0000313" key="6">
    <source>
        <dbReference type="EnsemblProtists" id="PYU1_T001923"/>
    </source>
</evidence>
<dbReference type="OMA" id="PDETIML"/>
<dbReference type="PANTHER" id="PTHR36220:SF1">
    <property type="entry name" value="GAMMA TUBULIN COMPLEX COMPONENT C-TERMINAL DOMAIN-CONTAINING PROTEIN"/>
    <property type="match status" value="1"/>
</dbReference>
<feature type="repeat" description="FG-GAP" evidence="4">
    <location>
        <begin position="910"/>
        <end position="966"/>
    </location>
</feature>
<dbReference type="InterPro" id="IPR003644">
    <property type="entry name" value="Calx_beta"/>
</dbReference>
<dbReference type="InterPro" id="IPR013517">
    <property type="entry name" value="FG-GAP"/>
</dbReference>
<evidence type="ECO:0000256" key="3">
    <source>
        <dbReference type="ARBA" id="ARBA00022837"/>
    </source>
</evidence>
<proteinExistence type="predicted"/>
<dbReference type="InParanoid" id="K3WAD2"/>
<dbReference type="GO" id="GO:0016020">
    <property type="term" value="C:membrane"/>
    <property type="evidence" value="ECO:0007669"/>
    <property type="project" value="InterPro"/>
</dbReference>
<reference evidence="6" key="3">
    <citation type="submission" date="2015-02" db="UniProtKB">
        <authorList>
            <consortium name="EnsemblProtists"/>
        </authorList>
    </citation>
    <scope>IDENTIFICATION</scope>
    <source>
        <strain evidence="6">DAOM BR144</strain>
    </source>
</reference>
<dbReference type="InterPro" id="IPR038081">
    <property type="entry name" value="CalX-like_sf"/>
</dbReference>
<evidence type="ECO:0000256" key="4">
    <source>
        <dbReference type="PROSITE-ProRule" id="PRU00803"/>
    </source>
</evidence>
<evidence type="ECO:0000256" key="2">
    <source>
        <dbReference type="ARBA" id="ARBA00022737"/>
    </source>
</evidence>
<dbReference type="Pfam" id="PF03160">
    <property type="entry name" value="Calx-beta"/>
    <property type="match status" value="3"/>
</dbReference>
<reference evidence="7" key="1">
    <citation type="journal article" date="2010" name="Genome Biol.">
        <title>Genome sequence of the necrotrophic plant pathogen Pythium ultimum reveals original pathogenicity mechanisms and effector repertoire.</title>
        <authorList>
            <person name="Levesque C.A."/>
            <person name="Brouwer H."/>
            <person name="Cano L."/>
            <person name="Hamilton J.P."/>
            <person name="Holt C."/>
            <person name="Huitema E."/>
            <person name="Raffaele S."/>
            <person name="Robideau G.P."/>
            <person name="Thines M."/>
            <person name="Win J."/>
            <person name="Zerillo M.M."/>
            <person name="Beakes G.W."/>
            <person name="Boore J.L."/>
            <person name="Busam D."/>
            <person name="Dumas B."/>
            <person name="Ferriera S."/>
            <person name="Fuerstenberg S.I."/>
            <person name="Gachon C.M."/>
            <person name="Gaulin E."/>
            <person name="Govers F."/>
            <person name="Grenville-Briggs L."/>
            <person name="Horner N."/>
            <person name="Hostetler J."/>
            <person name="Jiang R.H."/>
            <person name="Johnson J."/>
            <person name="Krajaejun T."/>
            <person name="Lin H."/>
            <person name="Meijer H.J."/>
            <person name="Moore B."/>
            <person name="Morris P."/>
            <person name="Phuntmart V."/>
            <person name="Puiu D."/>
            <person name="Shetty J."/>
            <person name="Stajich J.E."/>
            <person name="Tripathy S."/>
            <person name="Wawra S."/>
            <person name="van West P."/>
            <person name="Whitty B.R."/>
            <person name="Coutinho P.M."/>
            <person name="Henrissat B."/>
            <person name="Martin F."/>
            <person name="Thomas P.D."/>
            <person name="Tyler B.M."/>
            <person name="De Vries R.P."/>
            <person name="Kamoun S."/>
            <person name="Yandell M."/>
            <person name="Tisserat N."/>
            <person name="Buell C.R."/>
        </authorList>
    </citation>
    <scope>NUCLEOTIDE SEQUENCE</scope>
    <source>
        <strain evidence="7">DAOM:BR144</strain>
    </source>
</reference>
<dbReference type="Gene3D" id="2.60.40.2030">
    <property type="match status" value="2"/>
</dbReference>
<dbReference type="HOGENOM" id="CLU_003959_0_0_1"/>
<dbReference type="AlphaFoldDB" id="K3WAD2"/>
<feature type="domain" description="Calx-beta" evidence="5">
    <location>
        <begin position="952"/>
        <end position="1073"/>
    </location>
</feature>
<name>K3WAD2_GLOUD</name>
<dbReference type="Pfam" id="PF14312">
    <property type="entry name" value="FG-GAP_2"/>
    <property type="match status" value="2"/>
</dbReference>
<evidence type="ECO:0000256" key="1">
    <source>
        <dbReference type="ARBA" id="ARBA00022729"/>
    </source>
</evidence>
<organism evidence="6 7">
    <name type="scientific">Globisporangium ultimum (strain ATCC 200006 / CBS 805.95 / DAOM BR144)</name>
    <name type="common">Pythium ultimum</name>
    <dbReference type="NCBI Taxonomy" id="431595"/>
    <lineage>
        <taxon>Eukaryota</taxon>
        <taxon>Sar</taxon>
        <taxon>Stramenopiles</taxon>
        <taxon>Oomycota</taxon>
        <taxon>Peronosporomycetes</taxon>
        <taxon>Pythiales</taxon>
        <taxon>Pythiaceae</taxon>
        <taxon>Globisporangium</taxon>
    </lineage>
</organism>
<protein>
    <recommendedName>
        <fullName evidence="5">Calx-beta domain-containing protein</fullName>
    </recommendedName>
</protein>
<dbReference type="PANTHER" id="PTHR36220">
    <property type="entry name" value="UNNAMED PRODUCT"/>
    <property type="match status" value="1"/>
</dbReference>
<keyword evidence="1" id="KW-0732">Signal</keyword>
<dbReference type="Proteomes" id="UP000019132">
    <property type="component" value="Unassembled WGS sequence"/>
</dbReference>
<dbReference type="EnsemblProtists" id="PYU1_T001923">
    <property type="protein sequence ID" value="PYU1_T001923"/>
    <property type="gene ID" value="PYU1_G001921"/>
</dbReference>
<dbReference type="eggNOG" id="KOG2001">
    <property type="taxonomic scope" value="Eukaryota"/>
</dbReference>
<evidence type="ECO:0000313" key="7">
    <source>
        <dbReference type="Proteomes" id="UP000019132"/>
    </source>
</evidence>
<accession>K3WAD2</accession>
<dbReference type="SMART" id="SM00191">
    <property type="entry name" value="Int_alpha"/>
    <property type="match status" value="4"/>
</dbReference>
<dbReference type="InterPro" id="IPR013519">
    <property type="entry name" value="Int_alpha_beta-p"/>
</dbReference>
<keyword evidence="2" id="KW-0677">Repeat</keyword>
<dbReference type="EMBL" id="GL376634">
    <property type="status" value="NOT_ANNOTATED_CDS"/>
    <property type="molecule type" value="Genomic_DNA"/>
</dbReference>
<dbReference type="GO" id="GO:0007154">
    <property type="term" value="P:cell communication"/>
    <property type="evidence" value="ECO:0007669"/>
    <property type="project" value="InterPro"/>
</dbReference>
<dbReference type="SUPFAM" id="SSF141072">
    <property type="entry name" value="CalX-like"/>
    <property type="match status" value="2"/>
</dbReference>
<evidence type="ECO:0000259" key="5">
    <source>
        <dbReference type="SMART" id="SM00237"/>
    </source>
</evidence>
<dbReference type="PROSITE" id="PS51470">
    <property type="entry name" value="FG_GAP"/>
    <property type="match status" value="1"/>
</dbReference>
<reference evidence="7" key="2">
    <citation type="submission" date="2010-04" db="EMBL/GenBank/DDBJ databases">
        <authorList>
            <person name="Buell R."/>
            <person name="Hamilton J."/>
            <person name="Hostetler J."/>
        </authorList>
    </citation>
    <scope>NUCLEOTIDE SEQUENCE [LARGE SCALE GENOMIC DNA]</scope>
    <source>
        <strain evidence="7">DAOM:BR144</strain>
    </source>
</reference>
<keyword evidence="7" id="KW-1185">Reference proteome</keyword>
<dbReference type="SMART" id="SM00237">
    <property type="entry name" value="Calx_beta"/>
    <property type="match status" value="1"/>
</dbReference>
<sequence>MPIAIDQRNAIIGAPNLDTYESGTNAGGGFVFDLGIFALQFSSKTYSVLEGSDIEVTVQRCSHNGGFCAMDVTLSPSLYVNFDAGDAFSDQRSQNYVPAIPDIGPYQKMAMLEAVPFSANAFFAPYVAGQEPHPQVPRGRWLTESSVGTAIGRNQFYGSSDRRSLWIDAQFDYAGVSDYASSTGELFFDNGDQTKTFTVSTTNDFVVEDPDETIMLRLSLPGIWPSVDGNLWATVTIKDNGDGGTGVRSNMDFLSAGPSGQTGSQFSASVRTLRAIVGAPGTAAAYIYRRQNSKWVQDIRLTDAAAFAPTHNYGGSKAVGIYGDVVVVGASGLESVFIYHRLLTGWELVSRLYASDRVVYRILEQTVEQQYHFGQAVALHQRTIAVGAPHADGGAYRPSEYHDRGFDRKYFGMGAAYIFHIQAQEQTIQLRTDDPLTAGSFCLTTTFRGVSGTTKLISFGASAADVKAAIQGLSVIRLVEVSRKGTIDQGFTWGVTFIGDIVAVPVLTPLWNGYGCPDCTKFSSSFKAAPASQLVVAETVPIGTTWASHARIVAPDGNPGDQFGFSIALSGEQLIVGAPFSSATPTTTWDFETGDLTGWLTTGSAFDLQPTFGDNSYARINVYKFKSYRSESTGQRALHEGRYWVGTFEARPGAGKQTSVISSCAFSNDLSCRVANYRLPGASAAGTYQGDSPKGTMTSQAFTILGSWLSFKVGGGCDIRYIYVELLVDGVSMLKETGRCEESMRTVRWDLTRFQNQTAQIRVVDASGSDVWGHINFDDVRFDWDPNQAATAKAGVAYAFRRKAPTSLDPCVNINRALCNWEFQARLIASDKRGDDYLGFDVAVDDNTRTAVVGAPGQKAFDANNSLLLDAHTGREMDTVGSVYVFLRADEVRDGKGVLITPPKWSPKEIAKLQYPKKQTYSQFGYSVSLDRNALLVGTPWFSTSPLRYQAGQAFYYDLGFATVQFTTTIFSCVEGNADGIVSLTISRSSNNVSTPLTVGYATEDLNARSVDALKYISCIKTPLTQRTDCFDYQQLAGEVTFAAGEISKQIIIPIIDDLCYELVEEFFIVRLNVPGGEPLIGEQYVARVRIDDDDFAYEPC</sequence>